<dbReference type="Proteomes" id="UP001172708">
    <property type="component" value="Unassembled WGS sequence"/>
</dbReference>
<accession>A0ABT8GH68</accession>
<dbReference type="Gene3D" id="2.40.50.100">
    <property type="match status" value="1"/>
</dbReference>
<feature type="compositionally biased region" description="Low complexity" evidence="1">
    <location>
        <begin position="109"/>
        <end position="141"/>
    </location>
</feature>
<dbReference type="SUPFAM" id="SSF111369">
    <property type="entry name" value="HlyD-like secretion proteins"/>
    <property type="match status" value="1"/>
</dbReference>
<keyword evidence="4" id="KW-1185">Reference proteome</keyword>
<dbReference type="PANTHER" id="PTHR30386">
    <property type="entry name" value="MEMBRANE FUSION SUBUNIT OF EMRAB-TOLC MULTIDRUG EFFLUX PUMP"/>
    <property type="match status" value="1"/>
</dbReference>
<name>A0ABT8GH68_9MICO</name>
<dbReference type="Gene3D" id="2.40.30.170">
    <property type="match status" value="1"/>
</dbReference>
<proteinExistence type="predicted"/>
<comment type="caution">
    <text evidence="3">The sequence shown here is derived from an EMBL/GenBank/DDBJ whole genome shotgun (WGS) entry which is preliminary data.</text>
</comment>
<dbReference type="InterPro" id="IPR058625">
    <property type="entry name" value="MdtA-like_BSH"/>
</dbReference>
<evidence type="ECO:0000313" key="4">
    <source>
        <dbReference type="Proteomes" id="UP001172708"/>
    </source>
</evidence>
<dbReference type="Gene3D" id="1.10.287.470">
    <property type="entry name" value="Helix hairpin bin"/>
    <property type="match status" value="1"/>
</dbReference>
<dbReference type="RefSeq" id="WP_301142239.1">
    <property type="nucleotide sequence ID" value="NZ_JAUHQA010000001.1"/>
</dbReference>
<evidence type="ECO:0000259" key="2">
    <source>
        <dbReference type="Pfam" id="PF25917"/>
    </source>
</evidence>
<dbReference type="EMBL" id="JAUHQA010000001">
    <property type="protein sequence ID" value="MDN4480778.1"/>
    <property type="molecule type" value="Genomic_DNA"/>
</dbReference>
<organism evidence="3 4">
    <name type="scientific">Demequina muriae</name>
    <dbReference type="NCBI Taxonomy" id="3051664"/>
    <lineage>
        <taxon>Bacteria</taxon>
        <taxon>Bacillati</taxon>
        <taxon>Actinomycetota</taxon>
        <taxon>Actinomycetes</taxon>
        <taxon>Micrococcales</taxon>
        <taxon>Demequinaceae</taxon>
        <taxon>Demequina</taxon>
    </lineage>
</organism>
<sequence length="299" mass="31105">MTWGTRFKMLFGTMGVFILIAALTYVYTERESSATSATAVVSANTLPVGSDYGGKLVEQHVEEGAYVSEGDALFTIDSLGRQRDLEMEARAEAQDEAAESAETTDDSSPEPSASEASSDAESSDSASSDSASGDSAPGDSAPSRDADTESASDDEEFSPLWTVTASASGTVAEVPTGVGGYIPAGGIVAEVFEDDSLYVSADFLLTPRDFDRLQIGAPVEVRLPDRTTVTGTVDEIEVATEDGAARAFVRVASEDIAHSDPAGLTAPGTPVHATVELRDDGPLAGLRDTATDFLEKIGL</sequence>
<feature type="compositionally biased region" description="Acidic residues" evidence="1">
    <location>
        <begin position="148"/>
        <end position="157"/>
    </location>
</feature>
<gene>
    <name evidence="3" type="ORF">QQX02_07580</name>
</gene>
<protein>
    <submittedName>
        <fullName evidence="3">HlyD family efflux transporter periplasmic adaptor subunit</fullName>
    </submittedName>
</protein>
<evidence type="ECO:0000313" key="3">
    <source>
        <dbReference type="EMBL" id="MDN4480778.1"/>
    </source>
</evidence>
<feature type="region of interest" description="Disordered" evidence="1">
    <location>
        <begin position="87"/>
        <end position="159"/>
    </location>
</feature>
<feature type="compositionally biased region" description="Acidic residues" evidence="1">
    <location>
        <begin position="94"/>
        <end position="108"/>
    </location>
</feature>
<dbReference type="Pfam" id="PF25917">
    <property type="entry name" value="BSH_RND"/>
    <property type="match status" value="1"/>
</dbReference>
<dbReference type="InterPro" id="IPR050739">
    <property type="entry name" value="MFP"/>
</dbReference>
<reference evidence="3" key="1">
    <citation type="submission" date="2023-06" db="EMBL/GenBank/DDBJ databases">
        <title>Egi l300058.</title>
        <authorList>
            <person name="Gao L."/>
            <person name="Fang B.-Z."/>
            <person name="Li W.-J."/>
        </authorList>
    </citation>
    <scope>NUCLEOTIDE SEQUENCE</scope>
    <source>
        <strain evidence="3">EGI L300058</strain>
    </source>
</reference>
<feature type="domain" description="Multidrug resistance protein MdtA-like barrel-sandwich hybrid" evidence="2">
    <location>
        <begin position="47"/>
        <end position="185"/>
    </location>
</feature>
<evidence type="ECO:0000256" key="1">
    <source>
        <dbReference type="SAM" id="MobiDB-lite"/>
    </source>
</evidence>